<name>A0A5C4NCX9_9RHOB</name>
<keyword evidence="3" id="KW-1185">Reference proteome</keyword>
<comment type="caution">
    <text evidence="2">The sequence shown here is derived from an EMBL/GenBank/DDBJ whole genome shotgun (WGS) entry which is preliminary data.</text>
</comment>
<organism evidence="2 3">
    <name type="scientific">Rubellimicrobium roseum</name>
    <dbReference type="NCBI Taxonomy" id="687525"/>
    <lineage>
        <taxon>Bacteria</taxon>
        <taxon>Pseudomonadati</taxon>
        <taxon>Pseudomonadota</taxon>
        <taxon>Alphaproteobacteria</taxon>
        <taxon>Rhodobacterales</taxon>
        <taxon>Roseobacteraceae</taxon>
        <taxon>Rubellimicrobium</taxon>
    </lineage>
</organism>
<evidence type="ECO:0000256" key="1">
    <source>
        <dbReference type="ARBA" id="ARBA00038414"/>
    </source>
</evidence>
<accession>A0A5C4NCX9</accession>
<gene>
    <name evidence="2" type="ORF">FHG71_10050</name>
</gene>
<reference evidence="2 3" key="1">
    <citation type="submission" date="2019-06" db="EMBL/GenBank/DDBJ databases">
        <authorList>
            <person name="Jiang L."/>
        </authorList>
    </citation>
    <scope>NUCLEOTIDE SEQUENCE [LARGE SCALE GENOMIC DNA]</scope>
    <source>
        <strain evidence="2 3">YIM 48858</strain>
    </source>
</reference>
<dbReference type="Proteomes" id="UP000305709">
    <property type="component" value="Unassembled WGS sequence"/>
</dbReference>
<dbReference type="RefSeq" id="WP_139081505.1">
    <property type="nucleotide sequence ID" value="NZ_VDFV01000011.1"/>
</dbReference>
<evidence type="ECO:0000313" key="2">
    <source>
        <dbReference type="EMBL" id="TNC71760.1"/>
    </source>
</evidence>
<sequence length="221" mass="22768">MRLLFINPNSTVAMTEAAVAVARRTLPEAEILGWTNHDGPPAIQGAEDGAAAVTGVRALLARARTEGVDVVVIACFDDTGLEELRAAAHCPVIGIGQAAMHLAALTGARFSIVTTLPVSVPVIEANVDSYGFGGQCARVRASGLGVLEVEAAGPQVLARLDQEICAAVEEDRAESVILGCAGMAPLRSRLQERSAVPLVDGIEAACVLAGALARWRVAIAA</sequence>
<proteinExistence type="inferred from homology"/>
<dbReference type="InterPro" id="IPR053714">
    <property type="entry name" value="Iso_Racemase_Enz_sf"/>
</dbReference>
<dbReference type="Gene3D" id="3.40.50.12500">
    <property type="match status" value="1"/>
</dbReference>
<protein>
    <submittedName>
        <fullName evidence="2">HyuE hydantoin racemase</fullName>
    </submittedName>
</protein>
<dbReference type="InterPro" id="IPR015942">
    <property type="entry name" value="Asp/Glu/hydantoin_racemase"/>
</dbReference>
<dbReference type="PANTHER" id="PTHR28047:SF5">
    <property type="entry name" value="PROTEIN DCG1"/>
    <property type="match status" value="1"/>
</dbReference>
<dbReference type="PANTHER" id="PTHR28047">
    <property type="entry name" value="PROTEIN DCG1"/>
    <property type="match status" value="1"/>
</dbReference>
<dbReference type="AlphaFoldDB" id="A0A5C4NCX9"/>
<dbReference type="EMBL" id="VDFV01000011">
    <property type="protein sequence ID" value="TNC71760.1"/>
    <property type="molecule type" value="Genomic_DNA"/>
</dbReference>
<comment type="similarity">
    <text evidence="1">Belongs to the HyuE racemase family.</text>
</comment>
<dbReference type="OrthoDB" id="9791723at2"/>
<evidence type="ECO:0000313" key="3">
    <source>
        <dbReference type="Proteomes" id="UP000305709"/>
    </source>
</evidence>
<dbReference type="GO" id="GO:0047661">
    <property type="term" value="F:amino-acid racemase activity"/>
    <property type="evidence" value="ECO:0007669"/>
    <property type="project" value="InterPro"/>
</dbReference>
<dbReference type="Pfam" id="PF01177">
    <property type="entry name" value="Asp_Glu_race"/>
    <property type="match status" value="1"/>
</dbReference>
<dbReference type="InterPro" id="IPR052186">
    <property type="entry name" value="Hydantoin_racemase-like"/>
</dbReference>